<feature type="region of interest" description="Disordered" evidence="1">
    <location>
        <begin position="1"/>
        <end position="28"/>
    </location>
</feature>
<evidence type="ECO:0000256" key="1">
    <source>
        <dbReference type="SAM" id="MobiDB-lite"/>
    </source>
</evidence>
<proteinExistence type="predicted"/>
<dbReference type="AlphaFoldDB" id="A0A1I8BIQ9"/>
<evidence type="ECO:0000313" key="3">
    <source>
        <dbReference type="WBParaSite" id="MhA1_Contig271.frz3.gene1"/>
    </source>
</evidence>
<organism evidence="2 3">
    <name type="scientific">Meloidogyne hapla</name>
    <name type="common">Root-knot nematode worm</name>
    <dbReference type="NCBI Taxonomy" id="6305"/>
    <lineage>
        <taxon>Eukaryota</taxon>
        <taxon>Metazoa</taxon>
        <taxon>Ecdysozoa</taxon>
        <taxon>Nematoda</taxon>
        <taxon>Chromadorea</taxon>
        <taxon>Rhabditida</taxon>
        <taxon>Tylenchina</taxon>
        <taxon>Tylenchomorpha</taxon>
        <taxon>Tylenchoidea</taxon>
        <taxon>Meloidogynidae</taxon>
        <taxon>Meloidogyninae</taxon>
        <taxon>Meloidogyne</taxon>
    </lineage>
</organism>
<dbReference type="Proteomes" id="UP000095281">
    <property type="component" value="Unplaced"/>
</dbReference>
<keyword evidence="2" id="KW-1185">Reference proteome</keyword>
<name>A0A1I8BIQ9_MELHA</name>
<evidence type="ECO:0000313" key="2">
    <source>
        <dbReference type="Proteomes" id="UP000095281"/>
    </source>
</evidence>
<dbReference type="WBParaSite" id="MhA1_Contig271.frz3.gene1">
    <property type="protein sequence ID" value="MhA1_Contig271.frz3.gene1"/>
    <property type="gene ID" value="MhA1_Contig271.frz3.gene1"/>
</dbReference>
<reference evidence="3" key="1">
    <citation type="submission" date="2016-11" db="UniProtKB">
        <authorList>
            <consortium name="WormBaseParasite"/>
        </authorList>
    </citation>
    <scope>IDENTIFICATION</scope>
</reference>
<protein>
    <submittedName>
        <fullName evidence="3">C2H2-type domain-containing protein</fullName>
    </submittedName>
</protein>
<accession>A0A1I8BIQ9</accession>
<sequence length="284" mass="32163">MLYHDQPHQHQHKQNSKRDHNDNTTPQINETFSSITQLSTPASTLPPNFSSGIFPLQRFHSPALLFPLLALRNLTPQIANSLVQPANQTTNSSIFPQLPTIQQKQQEILQWIQAIQQQHQYLTRKSENNNIIANNIIKNETNVIKKFDFADISSCVDNNQKHVKVYSEDKKTGNESMEMRESNFNNLQVPTASSASIFEAAVVIAAAAASVAHLQAESTTKTYIQVNIHQKTNNQSHTKSGNKNAQAAIKIASARRSVKNGRRQRKQFICRYCQRQFTKSYNLL</sequence>